<gene>
    <name evidence="1" type="ORF">RPERSI_LOCUS21161</name>
</gene>
<feature type="non-terminal residue" evidence="1">
    <location>
        <position position="109"/>
    </location>
</feature>
<dbReference type="EMBL" id="CAJVQC010061362">
    <property type="protein sequence ID" value="CAG8801679.1"/>
    <property type="molecule type" value="Genomic_DNA"/>
</dbReference>
<reference evidence="1" key="1">
    <citation type="submission" date="2021-06" db="EMBL/GenBank/DDBJ databases">
        <authorList>
            <person name="Kallberg Y."/>
            <person name="Tangrot J."/>
            <person name="Rosling A."/>
        </authorList>
    </citation>
    <scope>NUCLEOTIDE SEQUENCE</scope>
    <source>
        <strain evidence="1">MA461A</strain>
    </source>
</reference>
<organism evidence="1 2">
    <name type="scientific">Racocetra persica</name>
    <dbReference type="NCBI Taxonomy" id="160502"/>
    <lineage>
        <taxon>Eukaryota</taxon>
        <taxon>Fungi</taxon>
        <taxon>Fungi incertae sedis</taxon>
        <taxon>Mucoromycota</taxon>
        <taxon>Glomeromycotina</taxon>
        <taxon>Glomeromycetes</taxon>
        <taxon>Diversisporales</taxon>
        <taxon>Gigasporaceae</taxon>
        <taxon>Racocetra</taxon>
    </lineage>
</organism>
<comment type="caution">
    <text evidence="1">The sequence shown here is derived from an EMBL/GenBank/DDBJ whole genome shotgun (WGS) entry which is preliminary data.</text>
</comment>
<name>A0ACA9RPN3_9GLOM</name>
<sequence>AATEQNRLRFLHNNQGILHADLYQKLADTIGNITNRELNLNNFGHRVIFLSTHIGSLYYMFENFQDSIAITRFYQHPDIFGTITANSRWPEIVNELLPGQILADRPDLV</sequence>
<feature type="non-terminal residue" evidence="1">
    <location>
        <position position="1"/>
    </location>
</feature>
<proteinExistence type="predicted"/>
<evidence type="ECO:0000313" key="2">
    <source>
        <dbReference type="Proteomes" id="UP000789920"/>
    </source>
</evidence>
<accession>A0ACA9RPN3</accession>
<evidence type="ECO:0000313" key="1">
    <source>
        <dbReference type="EMBL" id="CAG8801679.1"/>
    </source>
</evidence>
<keyword evidence="2" id="KW-1185">Reference proteome</keyword>
<dbReference type="Proteomes" id="UP000789920">
    <property type="component" value="Unassembled WGS sequence"/>
</dbReference>
<protein>
    <submittedName>
        <fullName evidence="1">11378_t:CDS:1</fullName>
    </submittedName>
</protein>